<comment type="similarity">
    <text evidence="2">Belongs to the GTP cyclohydrolase IV family.</text>
</comment>
<keyword evidence="4" id="KW-1185">Reference proteome</keyword>
<evidence type="ECO:0000313" key="4">
    <source>
        <dbReference type="Proteomes" id="UP000281112"/>
    </source>
</evidence>
<dbReference type="EMBL" id="RJVQ01000005">
    <property type="protein sequence ID" value="RQW62744.1"/>
    <property type="molecule type" value="Genomic_DNA"/>
</dbReference>
<dbReference type="EC" id="3.5.4.16" evidence="2"/>
<dbReference type="PANTHER" id="PTHR36445">
    <property type="entry name" value="GTP CYCLOHYDROLASE MPTA"/>
    <property type="match status" value="1"/>
</dbReference>
<sequence length="301" mass="33800">MDNYHTLPDITTTDRIAQQNSLQWVGMEGISVPIKLVTDDSIIDVSATINVFVSLDDATAKGIHMSRLYLKLNEHLAGKVVRNDSIGLLLEELLSSQQGLSSCVKLDLTFEYTLKKKALISELYGYQHFPVSITVEKRPSGVEYFSSYTIPYSSTCPCSASLSRHSYCESIESAFPGSTIDKQALLSWLSEVSDAIATPHSQRSFAYIKLTSSQAPFEHIETMLRHFESVLATSVQTAVKRVDEKAFAELNAKNLMFCEDAARRVKIALESLKHVNDYWFKVEHQESLHAHNAVVIDQKYR</sequence>
<name>A0A3N9TFS0_9VIBR</name>
<gene>
    <name evidence="2" type="primary">folE2</name>
    <name evidence="3" type="ORF">EES38_13540</name>
</gene>
<keyword evidence="1 2" id="KW-0378">Hydrolase</keyword>
<dbReference type="GO" id="GO:0046654">
    <property type="term" value="P:tetrahydrofolate biosynthetic process"/>
    <property type="evidence" value="ECO:0007669"/>
    <property type="project" value="UniProtKB-UniRule"/>
</dbReference>
<dbReference type="Proteomes" id="UP000281112">
    <property type="component" value="Unassembled WGS sequence"/>
</dbReference>
<dbReference type="Pfam" id="PF02649">
    <property type="entry name" value="GCHY-1"/>
    <property type="match status" value="1"/>
</dbReference>
<evidence type="ECO:0000313" key="3">
    <source>
        <dbReference type="EMBL" id="RQW62744.1"/>
    </source>
</evidence>
<comment type="caution">
    <text evidence="3">The sequence shown here is derived from an EMBL/GenBank/DDBJ whole genome shotgun (WGS) entry which is preliminary data.</text>
</comment>
<evidence type="ECO:0000256" key="2">
    <source>
        <dbReference type="HAMAP-Rule" id="MF_01527"/>
    </source>
</evidence>
<dbReference type="RefSeq" id="WP_124937737.1">
    <property type="nucleotide sequence ID" value="NZ_RJVQ01000005.1"/>
</dbReference>
<comment type="function">
    <text evidence="2">Converts GTP to 7,8-dihydroneopterin triphosphate.</text>
</comment>
<accession>A0A3N9TFS0</accession>
<dbReference type="InterPro" id="IPR022838">
    <property type="entry name" value="GTP_cyclohydrolase_FolE2"/>
</dbReference>
<dbReference type="Gene3D" id="3.10.270.10">
    <property type="entry name" value="Urate Oxidase"/>
    <property type="match status" value="1"/>
</dbReference>
<comment type="pathway">
    <text evidence="2">Cofactor biosynthesis; 7,8-dihydroneopterin triphosphate biosynthesis; 7,8-dihydroneopterin triphosphate from GTP: step 1/1.</text>
</comment>
<dbReference type="HAMAP" id="MF_01527_B">
    <property type="entry name" value="GTP_cyclohydrol_B"/>
    <property type="match status" value="1"/>
</dbReference>
<feature type="site" description="May be catalytically important" evidence="2">
    <location>
        <position position="156"/>
    </location>
</feature>
<dbReference type="PANTHER" id="PTHR36445:SF1">
    <property type="entry name" value="GTP CYCLOHYDROLASE MPTA"/>
    <property type="match status" value="1"/>
</dbReference>
<evidence type="ECO:0000256" key="1">
    <source>
        <dbReference type="ARBA" id="ARBA00022801"/>
    </source>
</evidence>
<dbReference type="GO" id="GO:0003934">
    <property type="term" value="F:GTP cyclohydrolase I activity"/>
    <property type="evidence" value="ECO:0007669"/>
    <property type="project" value="UniProtKB-UniRule"/>
</dbReference>
<dbReference type="OrthoDB" id="239637at2"/>
<dbReference type="AlphaFoldDB" id="A0A3N9TFS0"/>
<dbReference type="NCBIfam" id="NF010200">
    <property type="entry name" value="PRK13674.1-1"/>
    <property type="match status" value="1"/>
</dbReference>
<proteinExistence type="inferred from homology"/>
<dbReference type="InterPro" id="IPR003801">
    <property type="entry name" value="GTP_cyclohydrolase_FolE2/MptA"/>
</dbReference>
<protein>
    <recommendedName>
        <fullName evidence="2">GTP cyclohydrolase FolE2</fullName>
        <ecNumber evidence="2">3.5.4.16</ecNumber>
    </recommendedName>
</protein>
<dbReference type="UniPathway" id="UPA00848">
    <property type="reaction ID" value="UER00151"/>
</dbReference>
<comment type="catalytic activity">
    <reaction evidence="2">
        <text>GTP + H2O = 7,8-dihydroneopterin 3'-triphosphate + formate + H(+)</text>
        <dbReference type="Rhea" id="RHEA:17473"/>
        <dbReference type="ChEBI" id="CHEBI:15377"/>
        <dbReference type="ChEBI" id="CHEBI:15378"/>
        <dbReference type="ChEBI" id="CHEBI:15740"/>
        <dbReference type="ChEBI" id="CHEBI:37565"/>
        <dbReference type="ChEBI" id="CHEBI:58462"/>
        <dbReference type="EC" id="3.5.4.16"/>
    </reaction>
</comment>
<reference evidence="3 4" key="1">
    <citation type="submission" date="2018-11" db="EMBL/GenBank/DDBJ databases">
        <title>Vibrio LJC006 sp. nov., isolated from seawater during the bloom of the enteromorpha.</title>
        <authorList>
            <person name="Liang J."/>
        </authorList>
    </citation>
    <scope>NUCLEOTIDE SEQUENCE [LARGE SCALE GENOMIC DNA]</scope>
    <source>
        <strain evidence="3 4">LJC006</strain>
    </source>
</reference>
<organism evidence="3 4">
    <name type="scientific">Vibrio viridaestus</name>
    <dbReference type="NCBI Taxonomy" id="2487322"/>
    <lineage>
        <taxon>Bacteria</taxon>
        <taxon>Pseudomonadati</taxon>
        <taxon>Pseudomonadota</taxon>
        <taxon>Gammaproteobacteria</taxon>
        <taxon>Vibrionales</taxon>
        <taxon>Vibrionaceae</taxon>
        <taxon>Vibrio</taxon>
    </lineage>
</organism>